<dbReference type="AlphaFoldDB" id="M3DD02"/>
<proteinExistence type="inferred from homology"/>
<accession>M3DD02</accession>
<dbReference type="InterPro" id="IPR033140">
    <property type="entry name" value="Lipase_GDXG_put_SER_AS"/>
</dbReference>
<dbReference type="PANTHER" id="PTHR48081">
    <property type="entry name" value="AB HYDROLASE SUPERFAMILY PROTEIN C4A8.06C"/>
    <property type="match status" value="1"/>
</dbReference>
<protein>
    <submittedName>
        <fullName evidence="5">Hydrolase</fullName>
    </submittedName>
</protein>
<dbReference type="InterPro" id="IPR050300">
    <property type="entry name" value="GDXG_lipolytic_enzyme"/>
</dbReference>
<name>M3DD02_SPHMS</name>
<dbReference type="InterPro" id="IPR029058">
    <property type="entry name" value="AB_hydrolase_fold"/>
</dbReference>
<dbReference type="STRING" id="692275.M3DD02"/>
<evidence type="ECO:0000256" key="2">
    <source>
        <dbReference type="ARBA" id="ARBA00022801"/>
    </source>
</evidence>
<comment type="similarity">
    <text evidence="1">Belongs to the 'GDXG' lipolytic enzyme family.</text>
</comment>
<evidence type="ECO:0000313" key="5">
    <source>
        <dbReference type="EMBL" id="EMF15890.1"/>
    </source>
</evidence>
<dbReference type="Proteomes" id="UP000016931">
    <property type="component" value="Unassembled WGS sequence"/>
</dbReference>
<feature type="domain" description="Alpha/beta hydrolase fold-3" evidence="4">
    <location>
        <begin position="57"/>
        <end position="259"/>
    </location>
</feature>
<dbReference type="Pfam" id="PF07859">
    <property type="entry name" value="Abhydrolase_3"/>
    <property type="match status" value="1"/>
</dbReference>
<dbReference type="GeneID" id="27905469"/>
<evidence type="ECO:0000256" key="1">
    <source>
        <dbReference type="ARBA" id="ARBA00010515"/>
    </source>
</evidence>
<keyword evidence="6" id="KW-1185">Reference proteome</keyword>
<dbReference type="PANTHER" id="PTHR48081:SF8">
    <property type="entry name" value="ALPHA_BETA HYDROLASE FOLD-3 DOMAIN-CONTAINING PROTEIN-RELATED"/>
    <property type="match status" value="1"/>
</dbReference>
<dbReference type="InterPro" id="IPR013094">
    <property type="entry name" value="AB_hydrolase_3"/>
</dbReference>
<dbReference type="OMA" id="CIATYAY"/>
<evidence type="ECO:0000256" key="3">
    <source>
        <dbReference type="PROSITE-ProRule" id="PRU10038"/>
    </source>
</evidence>
<dbReference type="EMBL" id="KB456261">
    <property type="protein sequence ID" value="EMF15890.1"/>
    <property type="molecule type" value="Genomic_DNA"/>
</dbReference>
<dbReference type="RefSeq" id="XP_016764011.1">
    <property type="nucleotide sequence ID" value="XM_016908332.2"/>
</dbReference>
<reference evidence="5 6" key="1">
    <citation type="journal article" date="2012" name="PLoS Pathog.">
        <title>Diverse lifestyles and strategies of plant pathogenesis encoded in the genomes of eighteen Dothideomycetes fungi.</title>
        <authorList>
            <person name="Ohm R.A."/>
            <person name="Feau N."/>
            <person name="Henrissat B."/>
            <person name="Schoch C.L."/>
            <person name="Horwitz B.A."/>
            <person name="Barry K.W."/>
            <person name="Condon B.J."/>
            <person name="Copeland A.C."/>
            <person name="Dhillon B."/>
            <person name="Glaser F."/>
            <person name="Hesse C.N."/>
            <person name="Kosti I."/>
            <person name="LaButti K."/>
            <person name="Lindquist E.A."/>
            <person name="Lucas S."/>
            <person name="Salamov A.A."/>
            <person name="Bradshaw R.E."/>
            <person name="Ciuffetti L."/>
            <person name="Hamelin R.C."/>
            <person name="Kema G.H.J."/>
            <person name="Lawrence C."/>
            <person name="Scott J.A."/>
            <person name="Spatafora J.W."/>
            <person name="Turgeon B.G."/>
            <person name="de Wit P.J.G.M."/>
            <person name="Zhong S."/>
            <person name="Goodwin S.B."/>
            <person name="Grigoriev I.V."/>
        </authorList>
    </citation>
    <scope>NUCLEOTIDE SEQUENCE [LARGE SCALE GENOMIC DNA]</scope>
    <source>
        <strain evidence="5 6">SO2202</strain>
    </source>
</reference>
<feature type="active site" evidence="3">
    <location>
        <position position="131"/>
    </location>
</feature>
<sequence length="286" mass="31084">QIASNFPSDNPFVARALYDKVNTAAAECPGVTYSEDIIAGRPALWVRPMDATPKKVMLFMHGGGYSFGSPNGHRKLTAHLAKACNVNALSIDYRMVPEHPYPAPLDDCMSAYKYLLDQDYSPDSIVLAGDSCGGGLVSAVPLEARKRGLPLPAASVAMSPWYDLTLESESLETNKEKDVLGTKAFVDMLAERYTSGNKQLRKDPVISPLYGDLKGLNPHWISVAGHDTLLDDGVRFYEKAQKAGVDVHLAKAEGQQHVFEFMAGKSPEANESIKNIGEWVKGKIGS</sequence>
<dbReference type="HOGENOM" id="CLU_012494_13_1_1"/>
<dbReference type="OrthoDB" id="408631at2759"/>
<feature type="non-terminal residue" evidence="5">
    <location>
        <position position="286"/>
    </location>
</feature>
<dbReference type="Gene3D" id="3.40.50.1820">
    <property type="entry name" value="alpha/beta hydrolase"/>
    <property type="match status" value="1"/>
</dbReference>
<evidence type="ECO:0000313" key="6">
    <source>
        <dbReference type="Proteomes" id="UP000016931"/>
    </source>
</evidence>
<dbReference type="PROSITE" id="PS01174">
    <property type="entry name" value="LIPASE_GDXG_SER"/>
    <property type="match status" value="1"/>
</dbReference>
<dbReference type="eggNOG" id="KOG1515">
    <property type="taxonomic scope" value="Eukaryota"/>
</dbReference>
<dbReference type="GO" id="GO:0016787">
    <property type="term" value="F:hydrolase activity"/>
    <property type="evidence" value="ECO:0007669"/>
    <property type="project" value="UniProtKB-KW"/>
</dbReference>
<dbReference type="SUPFAM" id="SSF53474">
    <property type="entry name" value="alpha/beta-Hydrolases"/>
    <property type="match status" value="1"/>
</dbReference>
<keyword evidence="2 5" id="KW-0378">Hydrolase</keyword>
<evidence type="ECO:0000259" key="4">
    <source>
        <dbReference type="Pfam" id="PF07859"/>
    </source>
</evidence>
<gene>
    <name evidence="5" type="ORF">SEPMUDRAFT_20699</name>
</gene>
<organism evidence="5 6">
    <name type="scientific">Sphaerulina musiva (strain SO2202)</name>
    <name type="common">Poplar stem canker fungus</name>
    <name type="synonym">Septoria musiva</name>
    <dbReference type="NCBI Taxonomy" id="692275"/>
    <lineage>
        <taxon>Eukaryota</taxon>
        <taxon>Fungi</taxon>
        <taxon>Dikarya</taxon>
        <taxon>Ascomycota</taxon>
        <taxon>Pezizomycotina</taxon>
        <taxon>Dothideomycetes</taxon>
        <taxon>Dothideomycetidae</taxon>
        <taxon>Mycosphaerellales</taxon>
        <taxon>Mycosphaerellaceae</taxon>
        <taxon>Sphaerulina</taxon>
    </lineage>
</organism>
<feature type="non-terminal residue" evidence="5">
    <location>
        <position position="1"/>
    </location>
</feature>